<dbReference type="CDD" id="cd05233">
    <property type="entry name" value="SDR_c"/>
    <property type="match status" value="1"/>
</dbReference>
<sequence length="257" mass="28373">MNVVLITGASSGIGKEFAEIYAANKSNLLLVARSEDKLKEIASNLSSGYGIEVDIFVKDLSEENAVNELMQYINEKGYLVTDLINNAGFGDYGSIIETDWTKESNMIHVNIVTVVHLAKEIAKHMVSNNIKGKILNVGSIASYMPNPFMSVYHASKSFVLSFSLGIREDLRRKGITVTVLCPGVTASGFQERANITNASFIKGRSMPTSKEVAVYGYSQLQKGRAIALHGFRNRFLVFLMRFIPKTWVTAIAYNLSK</sequence>
<dbReference type="Proteomes" id="UP000775877">
    <property type="component" value="Unassembled WGS sequence"/>
</dbReference>
<dbReference type="SUPFAM" id="SSF51735">
    <property type="entry name" value="NAD(P)-binding Rossmann-fold domains"/>
    <property type="match status" value="1"/>
</dbReference>
<reference evidence="4" key="2">
    <citation type="journal article" date="2021" name="Microbiome">
        <title>Successional dynamics and alternative stable states in a saline activated sludge microbial community over 9 years.</title>
        <authorList>
            <person name="Wang Y."/>
            <person name="Ye J."/>
            <person name="Ju F."/>
            <person name="Liu L."/>
            <person name="Boyd J.A."/>
            <person name="Deng Y."/>
            <person name="Parks D.H."/>
            <person name="Jiang X."/>
            <person name="Yin X."/>
            <person name="Woodcroft B.J."/>
            <person name="Tyson G.W."/>
            <person name="Hugenholtz P."/>
            <person name="Polz M.F."/>
            <person name="Zhang T."/>
        </authorList>
    </citation>
    <scope>NUCLEOTIDE SEQUENCE</scope>
    <source>
        <strain evidence="4">HKST-UBA13</strain>
    </source>
</reference>
<evidence type="ECO:0000256" key="3">
    <source>
        <dbReference type="RuleBase" id="RU000363"/>
    </source>
</evidence>
<evidence type="ECO:0000313" key="4">
    <source>
        <dbReference type="EMBL" id="MCA9380895.1"/>
    </source>
</evidence>
<dbReference type="Gene3D" id="3.40.50.720">
    <property type="entry name" value="NAD(P)-binding Rossmann-like Domain"/>
    <property type="match status" value="1"/>
</dbReference>
<dbReference type="InterPro" id="IPR036291">
    <property type="entry name" value="NAD(P)-bd_dom_sf"/>
</dbReference>
<evidence type="ECO:0000256" key="1">
    <source>
        <dbReference type="ARBA" id="ARBA00006484"/>
    </source>
</evidence>
<dbReference type="InterPro" id="IPR002347">
    <property type="entry name" value="SDR_fam"/>
</dbReference>
<proteinExistence type="inferred from homology"/>
<dbReference type="PANTHER" id="PTHR44196">
    <property type="entry name" value="DEHYDROGENASE/REDUCTASE SDR FAMILY MEMBER 7B"/>
    <property type="match status" value="1"/>
</dbReference>
<dbReference type="EMBL" id="JAGQLJ010000025">
    <property type="protein sequence ID" value="MCA9380895.1"/>
    <property type="molecule type" value="Genomic_DNA"/>
</dbReference>
<reference evidence="4" key="1">
    <citation type="submission" date="2020-04" db="EMBL/GenBank/DDBJ databases">
        <authorList>
            <person name="Zhang T."/>
        </authorList>
    </citation>
    <scope>NUCLEOTIDE SEQUENCE</scope>
    <source>
        <strain evidence="4">HKST-UBA13</strain>
    </source>
</reference>
<protein>
    <submittedName>
        <fullName evidence="4">SDR family oxidoreductase</fullName>
    </submittedName>
</protein>
<dbReference type="GO" id="GO:0016020">
    <property type="term" value="C:membrane"/>
    <property type="evidence" value="ECO:0007669"/>
    <property type="project" value="TreeGrafter"/>
</dbReference>
<dbReference type="AlphaFoldDB" id="A0A955I8I7"/>
<keyword evidence="2" id="KW-0560">Oxidoreductase</keyword>
<accession>A0A955I8I7</accession>
<gene>
    <name evidence="4" type="ORF">KC678_01385</name>
</gene>
<dbReference type="GO" id="GO:0016491">
    <property type="term" value="F:oxidoreductase activity"/>
    <property type="evidence" value="ECO:0007669"/>
    <property type="project" value="UniProtKB-KW"/>
</dbReference>
<dbReference type="PANTHER" id="PTHR44196:SF2">
    <property type="entry name" value="SHORT-CHAIN DEHYDROGENASE-RELATED"/>
    <property type="match status" value="1"/>
</dbReference>
<dbReference type="PIRSF" id="PIRSF000126">
    <property type="entry name" value="11-beta-HSD1"/>
    <property type="match status" value="1"/>
</dbReference>
<evidence type="ECO:0000313" key="5">
    <source>
        <dbReference type="Proteomes" id="UP000775877"/>
    </source>
</evidence>
<dbReference type="Pfam" id="PF00106">
    <property type="entry name" value="adh_short"/>
    <property type="match status" value="1"/>
</dbReference>
<dbReference type="PRINTS" id="PR00080">
    <property type="entry name" value="SDRFAMILY"/>
</dbReference>
<name>A0A955I8I7_9BACT</name>
<evidence type="ECO:0000256" key="2">
    <source>
        <dbReference type="ARBA" id="ARBA00023002"/>
    </source>
</evidence>
<dbReference type="PRINTS" id="PR00081">
    <property type="entry name" value="GDHRDH"/>
</dbReference>
<organism evidence="4 5">
    <name type="scientific">Candidatus Dojkabacteria bacterium</name>
    <dbReference type="NCBI Taxonomy" id="2099670"/>
    <lineage>
        <taxon>Bacteria</taxon>
        <taxon>Candidatus Dojkabacteria</taxon>
    </lineage>
</organism>
<comment type="caution">
    <text evidence="4">The sequence shown here is derived from an EMBL/GenBank/DDBJ whole genome shotgun (WGS) entry which is preliminary data.</text>
</comment>
<comment type="similarity">
    <text evidence="1 3">Belongs to the short-chain dehydrogenases/reductases (SDR) family.</text>
</comment>